<keyword evidence="5 9" id="KW-1133">Transmembrane helix</keyword>
<dbReference type="RefSeq" id="WP_242329814.1">
    <property type="nucleotide sequence ID" value="NZ_CP071872.1"/>
</dbReference>
<feature type="transmembrane region" description="Helical" evidence="9">
    <location>
        <begin position="75"/>
        <end position="99"/>
    </location>
</feature>
<keyword evidence="4 9" id="KW-0812">Transmembrane</keyword>
<dbReference type="Proteomes" id="UP000828924">
    <property type="component" value="Chromosome"/>
</dbReference>
<keyword evidence="12" id="KW-1185">Reference proteome</keyword>
<evidence type="ECO:0000256" key="5">
    <source>
        <dbReference type="ARBA" id="ARBA00022989"/>
    </source>
</evidence>
<evidence type="ECO:0000313" key="11">
    <source>
        <dbReference type="EMBL" id="UNM11267.1"/>
    </source>
</evidence>
<keyword evidence="3" id="KW-1003">Cell membrane</keyword>
<feature type="domain" description="ABC transmembrane type-1" evidence="10">
    <location>
        <begin position="75"/>
        <end position="276"/>
    </location>
</feature>
<sequence>MTVDIEKTGPEDAPPPPAAGAEAIKAVPVRHYGRYVAAVVAIALFGLIVFAFSQGKINWGAIPDYFFDNRILEGVFNTLVLTVLSMLIGILGGVLLAVMRLSKNPVTSSIAWFYIWFFRGTPVLVQLIVWFNLGLVFEYINLGPVYRDEWSDFMTPMLTALLGLGLNEAAYMAEICRAGLLSVDEGQTEASHALGMSHGKTLRRVIIPQAMRVIVPPTGNEVINMLKTTSLVSVVQYYELLRQAQDIGQTSGAPVEMLFLAAAWYLILTSVLSVGQYYIERYYARGSSRSLPPTPWQKIKTSVFSLRRPKGATA</sequence>
<accession>A0ABY3WFC4</accession>
<dbReference type="InterPro" id="IPR035906">
    <property type="entry name" value="MetI-like_sf"/>
</dbReference>
<protein>
    <recommendedName>
        <fullName evidence="7">Histidine/lysine/arginine/ornithine transport system permease protein HisM</fullName>
    </recommendedName>
</protein>
<evidence type="ECO:0000259" key="10">
    <source>
        <dbReference type="PROSITE" id="PS50928"/>
    </source>
</evidence>
<dbReference type="PANTHER" id="PTHR30450:SF2">
    <property type="entry name" value="ABC TRANSPORTER PERMEASE PROTEIN"/>
    <property type="match status" value="1"/>
</dbReference>
<dbReference type="InterPro" id="IPR010065">
    <property type="entry name" value="AA_ABC_transptr_permease_3TM"/>
</dbReference>
<evidence type="ECO:0000256" key="7">
    <source>
        <dbReference type="ARBA" id="ARBA00039779"/>
    </source>
</evidence>
<feature type="transmembrane region" description="Helical" evidence="9">
    <location>
        <begin position="111"/>
        <end position="133"/>
    </location>
</feature>
<dbReference type="EMBL" id="CP071872">
    <property type="protein sequence ID" value="UNM11267.1"/>
    <property type="molecule type" value="Genomic_DNA"/>
</dbReference>
<comment type="similarity">
    <text evidence="9">Belongs to the binding-protein-dependent transport system permease family.</text>
</comment>
<comment type="subunit">
    <text evidence="8">The HisPMQJ complex is composed of two ATP-binding proteins (HisP), two transmembrane proteins (HisM and HisQ) and a solute-binding protein (HisJ). The HisPMQ-ArgT complex is composed of two ATP-binding proteins (HisP), two transmembrane proteins (HisM and HisQ) and a solute-binding protein (ArgT).</text>
</comment>
<evidence type="ECO:0000256" key="9">
    <source>
        <dbReference type="RuleBase" id="RU363032"/>
    </source>
</evidence>
<evidence type="ECO:0000256" key="8">
    <source>
        <dbReference type="ARBA" id="ARBA00046835"/>
    </source>
</evidence>
<dbReference type="Gene3D" id="1.10.3720.10">
    <property type="entry name" value="MetI-like"/>
    <property type="match status" value="1"/>
</dbReference>
<evidence type="ECO:0000256" key="4">
    <source>
        <dbReference type="ARBA" id="ARBA00022692"/>
    </source>
</evidence>
<keyword evidence="2 9" id="KW-0813">Transport</keyword>
<dbReference type="CDD" id="cd06261">
    <property type="entry name" value="TM_PBP2"/>
    <property type="match status" value="1"/>
</dbReference>
<reference evidence="11 12" key="1">
    <citation type="submission" date="2021-03" db="EMBL/GenBank/DDBJ databases">
        <title>Complete genome of Streptomyces formicae strain 1H-GS9 (DSM 100524).</title>
        <authorList>
            <person name="Atanasov K.E."/>
            <person name="Altabella T."/>
            <person name="Ferrer A."/>
        </authorList>
    </citation>
    <scope>NUCLEOTIDE SEQUENCE [LARGE SCALE GENOMIC DNA]</scope>
    <source>
        <strain evidence="11 12">1H-GS9</strain>
    </source>
</reference>
<keyword evidence="6 9" id="KW-0472">Membrane</keyword>
<dbReference type="InterPro" id="IPR000515">
    <property type="entry name" value="MetI-like"/>
</dbReference>
<evidence type="ECO:0000313" key="12">
    <source>
        <dbReference type="Proteomes" id="UP000828924"/>
    </source>
</evidence>
<dbReference type="PANTHER" id="PTHR30450">
    <property type="entry name" value="ABC TRANSPORTER PERMEASE"/>
    <property type="match status" value="1"/>
</dbReference>
<comment type="subcellular location">
    <subcellularLocation>
        <location evidence="1 9">Cell membrane</location>
        <topology evidence="1 9">Multi-pass membrane protein</topology>
    </subcellularLocation>
</comment>
<evidence type="ECO:0000256" key="2">
    <source>
        <dbReference type="ARBA" id="ARBA00022448"/>
    </source>
</evidence>
<feature type="transmembrane region" description="Helical" evidence="9">
    <location>
        <begin position="35"/>
        <end position="55"/>
    </location>
</feature>
<evidence type="ECO:0000256" key="6">
    <source>
        <dbReference type="ARBA" id="ARBA00023136"/>
    </source>
</evidence>
<dbReference type="SUPFAM" id="SSF161098">
    <property type="entry name" value="MetI-like"/>
    <property type="match status" value="1"/>
</dbReference>
<name>A0ABY3WFC4_9ACTN</name>
<dbReference type="Pfam" id="PF00528">
    <property type="entry name" value="BPD_transp_1"/>
    <property type="match status" value="1"/>
</dbReference>
<dbReference type="NCBIfam" id="TIGR01726">
    <property type="entry name" value="HEQRo_perm_3TM"/>
    <property type="match status" value="1"/>
</dbReference>
<gene>
    <name evidence="11" type="ORF">J4032_06785</name>
</gene>
<evidence type="ECO:0000256" key="3">
    <source>
        <dbReference type="ARBA" id="ARBA00022475"/>
    </source>
</evidence>
<feature type="transmembrane region" description="Helical" evidence="9">
    <location>
        <begin position="257"/>
        <end position="279"/>
    </location>
</feature>
<dbReference type="PROSITE" id="PS50928">
    <property type="entry name" value="ABC_TM1"/>
    <property type="match status" value="1"/>
</dbReference>
<organism evidence="11 12">
    <name type="scientific">Streptomyces formicae</name>
    <dbReference type="NCBI Taxonomy" id="1616117"/>
    <lineage>
        <taxon>Bacteria</taxon>
        <taxon>Bacillati</taxon>
        <taxon>Actinomycetota</taxon>
        <taxon>Actinomycetes</taxon>
        <taxon>Kitasatosporales</taxon>
        <taxon>Streptomycetaceae</taxon>
        <taxon>Streptomyces</taxon>
    </lineage>
</organism>
<proteinExistence type="inferred from homology"/>
<evidence type="ECO:0000256" key="1">
    <source>
        <dbReference type="ARBA" id="ARBA00004651"/>
    </source>
</evidence>
<dbReference type="InterPro" id="IPR051322">
    <property type="entry name" value="AA_ABC_Transporter_Permease"/>
</dbReference>